<dbReference type="SUPFAM" id="SSF55729">
    <property type="entry name" value="Acyl-CoA N-acyltransferases (Nat)"/>
    <property type="match status" value="1"/>
</dbReference>
<evidence type="ECO:0000259" key="3">
    <source>
        <dbReference type="PROSITE" id="PS51186"/>
    </source>
</evidence>
<feature type="domain" description="N-acetyltransferase" evidence="3">
    <location>
        <begin position="4"/>
        <end position="178"/>
    </location>
</feature>
<reference evidence="4 5" key="1">
    <citation type="submission" date="2016-03" db="EMBL/GenBank/DDBJ databases">
        <title>Fine-scale spatial genetic structure of a fungal parasite of coffee scale insects.</title>
        <authorList>
            <person name="Jackson D."/>
            <person name="Zemenick K.A."/>
            <person name="Malloure B."/>
            <person name="Quandt C.A."/>
            <person name="James T.Y."/>
        </authorList>
    </citation>
    <scope>NUCLEOTIDE SEQUENCE [LARGE SCALE GENOMIC DNA]</scope>
    <source>
        <strain evidence="4 5">UM487</strain>
    </source>
</reference>
<dbReference type="CDD" id="cd04301">
    <property type="entry name" value="NAT_SF"/>
    <property type="match status" value="1"/>
</dbReference>
<comment type="caution">
    <text evidence="4">The sequence shown here is derived from an EMBL/GenBank/DDBJ whole genome shotgun (WGS) entry which is preliminary data.</text>
</comment>
<name>A0A179ICA5_CORDF</name>
<organism evidence="4 5">
    <name type="scientific">Cordyceps confragosa</name>
    <name type="common">Lecanicillium lecanii</name>
    <dbReference type="NCBI Taxonomy" id="2714763"/>
    <lineage>
        <taxon>Eukaryota</taxon>
        <taxon>Fungi</taxon>
        <taxon>Dikarya</taxon>
        <taxon>Ascomycota</taxon>
        <taxon>Pezizomycotina</taxon>
        <taxon>Sordariomycetes</taxon>
        <taxon>Hypocreomycetidae</taxon>
        <taxon>Hypocreales</taxon>
        <taxon>Cordycipitaceae</taxon>
        <taxon>Akanthomyces</taxon>
    </lineage>
</organism>
<sequence length="189" mass="20737">MVALTFRRAALADAPRLRDLNEHAFSTNDSRPDWTGDAELASMYTVSLESVEKSLAMEGWETLVAENEAGDVIASVSVGKKGDDTGRVAFLIVQDEYQRGGVGGRILAYGEDFCKREWGVKKLSLSALSSRKALLAWYRSRGYRETGETSPFPRDAGEFASITIPEDLCFIEMDKDAGTLEADEAAKVK</sequence>
<dbReference type="PROSITE" id="PS51186">
    <property type="entry name" value="GNAT"/>
    <property type="match status" value="1"/>
</dbReference>
<dbReference type="Gene3D" id="3.40.630.30">
    <property type="match status" value="1"/>
</dbReference>
<evidence type="ECO:0000313" key="4">
    <source>
        <dbReference type="EMBL" id="OAQ99093.1"/>
    </source>
</evidence>
<dbReference type="Proteomes" id="UP000243081">
    <property type="component" value="Unassembled WGS sequence"/>
</dbReference>
<keyword evidence="5" id="KW-1185">Reference proteome</keyword>
<proteinExistence type="predicted"/>
<dbReference type="EMBL" id="LUKN01002421">
    <property type="protein sequence ID" value="OAQ99093.1"/>
    <property type="molecule type" value="Genomic_DNA"/>
</dbReference>
<evidence type="ECO:0000256" key="2">
    <source>
        <dbReference type="ARBA" id="ARBA00023315"/>
    </source>
</evidence>
<evidence type="ECO:0000313" key="5">
    <source>
        <dbReference type="Proteomes" id="UP000243081"/>
    </source>
</evidence>
<dbReference type="InterPro" id="IPR000182">
    <property type="entry name" value="GNAT_dom"/>
</dbReference>
<keyword evidence="2" id="KW-0012">Acyltransferase</keyword>
<dbReference type="InterPro" id="IPR050832">
    <property type="entry name" value="Bact_Acetyltransf"/>
</dbReference>
<dbReference type="PANTHER" id="PTHR43877">
    <property type="entry name" value="AMINOALKYLPHOSPHONATE N-ACETYLTRANSFERASE-RELATED-RELATED"/>
    <property type="match status" value="1"/>
</dbReference>
<gene>
    <name evidence="4" type="ORF">LLEC1_06885</name>
</gene>
<accession>A0A179ICA5</accession>
<dbReference type="InterPro" id="IPR016181">
    <property type="entry name" value="Acyl_CoA_acyltransferase"/>
</dbReference>
<dbReference type="Pfam" id="PF13508">
    <property type="entry name" value="Acetyltransf_7"/>
    <property type="match status" value="1"/>
</dbReference>
<dbReference type="OMA" id="AYAEDYC"/>
<dbReference type="OrthoDB" id="5689at2759"/>
<keyword evidence="1" id="KW-0808">Transferase</keyword>
<evidence type="ECO:0000256" key="1">
    <source>
        <dbReference type="ARBA" id="ARBA00022679"/>
    </source>
</evidence>
<dbReference type="GO" id="GO:0016747">
    <property type="term" value="F:acyltransferase activity, transferring groups other than amino-acyl groups"/>
    <property type="evidence" value="ECO:0007669"/>
    <property type="project" value="InterPro"/>
</dbReference>
<dbReference type="AlphaFoldDB" id="A0A179ICA5"/>
<protein>
    <recommendedName>
        <fullName evidence="3">N-acetyltransferase domain-containing protein</fullName>
    </recommendedName>
</protein>